<reference evidence="1 2" key="1">
    <citation type="submission" date="2016-11" db="EMBL/GenBank/DDBJ databases">
        <authorList>
            <person name="Jaros S."/>
            <person name="Januszkiewicz K."/>
            <person name="Wedrychowicz H."/>
        </authorList>
    </citation>
    <scope>NUCLEOTIDE SEQUENCE [LARGE SCALE GENOMIC DNA]</scope>
    <source>
        <strain evidence="1 2">GAS138</strain>
    </source>
</reference>
<dbReference type="AlphaFoldDB" id="A0A1M5JZL3"/>
<dbReference type="Proteomes" id="UP000189796">
    <property type="component" value="Chromosome I"/>
</dbReference>
<sequence length="71" mass="8104">MTDQPDSPLAGLNLDTAIHLRWVLRDVKAKRTKFMQVSPDDITTLIERGLIEMRDEIPVLTDEGERALDWG</sequence>
<protein>
    <submittedName>
        <fullName evidence="1">Uncharacterized protein</fullName>
    </submittedName>
</protein>
<dbReference type="EMBL" id="LT670817">
    <property type="protein sequence ID" value="SHG46027.1"/>
    <property type="molecule type" value="Genomic_DNA"/>
</dbReference>
<dbReference type="OrthoDB" id="8265644at2"/>
<dbReference type="RefSeq" id="WP_079600782.1">
    <property type="nucleotide sequence ID" value="NZ_LT670817.1"/>
</dbReference>
<evidence type="ECO:0000313" key="1">
    <source>
        <dbReference type="EMBL" id="SHG46027.1"/>
    </source>
</evidence>
<name>A0A1M5JZL3_9BRAD</name>
<gene>
    <name evidence="1" type="ORF">SAMN05443248_1631</name>
</gene>
<accession>A0A1M5JZL3</accession>
<evidence type="ECO:0000313" key="2">
    <source>
        <dbReference type="Proteomes" id="UP000189796"/>
    </source>
</evidence>
<organism evidence="1 2">
    <name type="scientific">Bradyrhizobium erythrophlei</name>
    <dbReference type="NCBI Taxonomy" id="1437360"/>
    <lineage>
        <taxon>Bacteria</taxon>
        <taxon>Pseudomonadati</taxon>
        <taxon>Pseudomonadota</taxon>
        <taxon>Alphaproteobacteria</taxon>
        <taxon>Hyphomicrobiales</taxon>
        <taxon>Nitrobacteraceae</taxon>
        <taxon>Bradyrhizobium</taxon>
    </lineage>
</organism>
<proteinExistence type="predicted"/>